<proteinExistence type="predicted"/>
<dbReference type="CDD" id="cd04301">
    <property type="entry name" value="NAT_SF"/>
    <property type="match status" value="1"/>
</dbReference>
<organism evidence="2 3">
    <name type="scientific">Pseudomonas syringae</name>
    <dbReference type="NCBI Taxonomy" id="317"/>
    <lineage>
        <taxon>Bacteria</taxon>
        <taxon>Pseudomonadati</taxon>
        <taxon>Pseudomonadota</taxon>
        <taxon>Gammaproteobacteria</taxon>
        <taxon>Pseudomonadales</taxon>
        <taxon>Pseudomonadaceae</taxon>
        <taxon>Pseudomonas</taxon>
    </lineage>
</organism>
<name>A0A085UUF0_PSESX</name>
<protein>
    <recommendedName>
        <fullName evidence="1">N-acetyltransferase domain-containing protein</fullName>
    </recommendedName>
</protein>
<evidence type="ECO:0000313" key="2">
    <source>
        <dbReference type="EMBL" id="KFE46813.1"/>
    </source>
</evidence>
<dbReference type="Proteomes" id="UP000028643">
    <property type="component" value="Unassembled WGS sequence"/>
</dbReference>
<evidence type="ECO:0000313" key="3">
    <source>
        <dbReference type="Proteomes" id="UP000028643"/>
    </source>
</evidence>
<dbReference type="PROSITE" id="PS51186">
    <property type="entry name" value="GNAT"/>
    <property type="match status" value="1"/>
</dbReference>
<comment type="caution">
    <text evidence="2">The sequence shown here is derived from an EMBL/GenBank/DDBJ whole genome shotgun (WGS) entry which is preliminary data.</text>
</comment>
<dbReference type="GO" id="GO:0016747">
    <property type="term" value="F:acyltransferase activity, transferring groups other than amino-acyl groups"/>
    <property type="evidence" value="ECO:0007669"/>
    <property type="project" value="InterPro"/>
</dbReference>
<feature type="domain" description="N-acetyltransferase" evidence="1">
    <location>
        <begin position="17"/>
        <end position="156"/>
    </location>
</feature>
<dbReference type="Pfam" id="PF00583">
    <property type="entry name" value="Acetyltransf_1"/>
    <property type="match status" value="1"/>
</dbReference>
<dbReference type="EMBL" id="JPQT01000132">
    <property type="protein sequence ID" value="KFE46813.1"/>
    <property type="molecule type" value="Genomic_DNA"/>
</dbReference>
<dbReference type="InterPro" id="IPR016181">
    <property type="entry name" value="Acyl_CoA_acyltransferase"/>
</dbReference>
<dbReference type="SUPFAM" id="SSF55729">
    <property type="entry name" value="Acyl-CoA N-acyltransferases (Nat)"/>
    <property type="match status" value="1"/>
</dbReference>
<dbReference type="AlphaFoldDB" id="A0A085UUF0"/>
<accession>A0A085UUF0</accession>
<dbReference type="Gene3D" id="3.40.630.30">
    <property type="match status" value="1"/>
</dbReference>
<evidence type="ECO:0000259" key="1">
    <source>
        <dbReference type="PROSITE" id="PS51186"/>
    </source>
</evidence>
<gene>
    <name evidence="2" type="ORF">IV02_24520</name>
</gene>
<dbReference type="InterPro" id="IPR000182">
    <property type="entry name" value="GNAT_dom"/>
</dbReference>
<sequence length="156" mass="17433">MRRDLQGVHPINAAAGQPIRQGFAPEDAMQIHQLLILGYQNGGGSVTDFPTWLRSLHADPEFDPALCFSAWDESGLVGVMHCWTSAFIKDLVVHPRARRQGTALALLTHGFHAFGLRGEGWVDLKVMENNFDARRLYEKAGMRYVQRSAMTELDLA</sequence>
<dbReference type="PATRIC" id="fig|317.174.peg.5015"/>
<reference evidence="2 3" key="1">
    <citation type="submission" date="2014-07" db="EMBL/GenBank/DDBJ databases">
        <title>Draft Genome Sequences of Environmental Pseudomonas syringae strains.</title>
        <authorList>
            <person name="Baltrus D.A."/>
            <person name="Berge O."/>
            <person name="Morris C."/>
        </authorList>
    </citation>
    <scope>NUCLEOTIDE SEQUENCE [LARGE SCALE GENOMIC DNA]</scope>
    <source>
        <strain evidence="2 3">CEB003</strain>
    </source>
</reference>